<feature type="transmembrane region" description="Helical" evidence="17">
    <location>
        <begin position="81"/>
        <end position="103"/>
    </location>
</feature>
<dbReference type="GO" id="GO:0046474">
    <property type="term" value="P:glycerophospholipid biosynthetic process"/>
    <property type="evidence" value="ECO:0007669"/>
    <property type="project" value="TreeGrafter"/>
</dbReference>
<dbReference type="PANTHER" id="PTHR14269:SF62">
    <property type="entry name" value="CDP-DIACYLGLYCEROL--GLYCEROL-3-PHOSPHATE 3-PHOSPHATIDYLTRANSFERASE 1, CHLOROPLASTIC"/>
    <property type="match status" value="1"/>
</dbReference>
<comment type="catalytic activity">
    <reaction evidence="14">
        <text>a CDP-1,2-diacyl-sn-glycerol + sn-glycerol 3-phosphate = a 1,2-diacyl-sn-glycero-3-phospho-(1'-sn-glycero-3'-phosphate) + CMP + H(+)</text>
        <dbReference type="Rhea" id="RHEA:12593"/>
        <dbReference type="ChEBI" id="CHEBI:15378"/>
        <dbReference type="ChEBI" id="CHEBI:57597"/>
        <dbReference type="ChEBI" id="CHEBI:58332"/>
        <dbReference type="ChEBI" id="CHEBI:60110"/>
        <dbReference type="ChEBI" id="CHEBI:60377"/>
        <dbReference type="EC" id="2.7.8.5"/>
    </reaction>
</comment>
<comment type="pathway">
    <text evidence="2">Phospholipid metabolism; phosphatidylglycerol biosynthesis; phosphatidylglycerol from CDP-diacylglycerol: step 1/2.</text>
</comment>
<dbReference type="Gene3D" id="1.20.120.1760">
    <property type="match status" value="1"/>
</dbReference>
<accession>A0A7X2TSJ3</accession>
<evidence type="ECO:0000256" key="17">
    <source>
        <dbReference type="SAM" id="Phobius"/>
    </source>
</evidence>
<evidence type="ECO:0000256" key="1">
    <source>
        <dbReference type="ARBA" id="ARBA00004141"/>
    </source>
</evidence>
<dbReference type="EC" id="2.7.8.5" evidence="4 15"/>
<feature type="transmembrane region" description="Helical" evidence="17">
    <location>
        <begin position="159"/>
        <end position="183"/>
    </location>
</feature>
<comment type="subcellular location">
    <subcellularLocation>
        <location evidence="1">Membrane</location>
        <topology evidence="1">Multi-pass membrane protein</topology>
    </subcellularLocation>
</comment>
<evidence type="ECO:0000256" key="6">
    <source>
        <dbReference type="ARBA" id="ARBA00022516"/>
    </source>
</evidence>
<evidence type="ECO:0000256" key="4">
    <source>
        <dbReference type="ARBA" id="ARBA00013170"/>
    </source>
</evidence>
<feature type="transmembrane region" description="Helical" evidence="17">
    <location>
        <begin position="9"/>
        <end position="28"/>
    </location>
</feature>
<evidence type="ECO:0000313" key="19">
    <source>
        <dbReference type="Proteomes" id="UP000460549"/>
    </source>
</evidence>
<name>A0A7X2TSJ3_9SPIO</name>
<proteinExistence type="inferred from homology"/>
<dbReference type="NCBIfam" id="TIGR00560">
    <property type="entry name" value="pgsA"/>
    <property type="match status" value="1"/>
</dbReference>
<feature type="transmembrane region" description="Helical" evidence="17">
    <location>
        <begin position="34"/>
        <end position="53"/>
    </location>
</feature>
<feature type="transmembrane region" description="Helical" evidence="17">
    <location>
        <begin position="134"/>
        <end position="153"/>
    </location>
</feature>
<gene>
    <name evidence="18" type="primary">pgsA</name>
    <name evidence="18" type="ORF">FYJ80_10820</name>
</gene>
<evidence type="ECO:0000256" key="9">
    <source>
        <dbReference type="ARBA" id="ARBA00022989"/>
    </source>
</evidence>
<keyword evidence="12" id="KW-0594">Phospholipid biosynthesis</keyword>
<keyword evidence="13" id="KW-1208">Phospholipid metabolism</keyword>
<keyword evidence="7 16" id="KW-0808">Transferase</keyword>
<keyword evidence="6" id="KW-0444">Lipid biosynthesis</keyword>
<dbReference type="GO" id="GO:0008444">
    <property type="term" value="F:CDP-diacylglycerol-glycerol-3-phosphate 3-phosphatidyltransferase activity"/>
    <property type="evidence" value="ECO:0007669"/>
    <property type="project" value="UniProtKB-UniRule"/>
</dbReference>
<dbReference type="PIRSF" id="PIRSF000847">
    <property type="entry name" value="Phos_ph_gly_syn"/>
    <property type="match status" value="1"/>
</dbReference>
<sequence>MNIPNKLTVLRLIMVPVFFVSFSLPIWFGEGARTFSIILMLICYLTAELSDFLDGRIARKYNLVTDLGKVMDPFADTLSHLTFFVCFYGSGIMPGLAFIIIMWREFSILFLRMLMMGKGKAVAANIWGKSKTVLYAITSICSIVYLVLAHFYAGSWQSVYALVLNILFYLAALASLLSFLTYVKAILESKALSGMTR</sequence>
<dbReference type="RefSeq" id="WP_154426845.1">
    <property type="nucleotide sequence ID" value="NZ_VUNN01000032.1"/>
</dbReference>
<evidence type="ECO:0000256" key="10">
    <source>
        <dbReference type="ARBA" id="ARBA00023098"/>
    </source>
</evidence>
<comment type="similarity">
    <text evidence="3 16">Belongs to the CDP-alcohol phosphatidyltransferase class-I family.</text>
</comment>
<keyword evidence="10" id="KW-0443">Lipid metabolism</keyword>
<dbReference type="GO" id="GO:0016020">
    <property type="term" value="C:membrane"/>
    <property type="evidence" value="ECO:0007669"/>
    <property type="project" value="UniProtKB-SubCell"/>
</dbReference>
<dbReference type="InterPro" id="IPR050324">
    <property type="entry name" value="CDP-alcohol_PTase-I"/>
</dbReference>
<dbReference type="AlphaFoldDB" id="A0A7X2TSJ3"/>
<dbReference type="PANTHER" id="PTHR14269">
    <property type="entry name" value="CDP-DIACYLGLYCEROL--GLYCEROL-3-PHOSPHATE 3-PHOSPHATIDYLTRANSFERASE-RELATED"/>
    <property type="match status" value="1"/>
</dbReference>
<dbReference type="EMBL" id="VUNN01000032">
    <property type="protein sequence ID" value="MSU07250.1"/>
    <property type="molecule type" value="Genomic_DNA"/>
</dbReference>
<reference evidence="18 19" key="1">
    <citation type="submission" date="2019-08" db="EMBL/GenBank/DDBJ databases">
        <title>In-depth cultivation of the pig gut microbiome towards novel bacterial diversity and tailored functional studies.</title>
        <authorList>
            <person name="Wylensek D."/>
            <person name="Hitch T.C.A."/>
            <person name="Clavel T."/>
        </authorList>
    </citation>
    <scope>NUCLEOTIDE SEQUENCE [LARGE SCALE GENOMIC DNA]</scope>
    <source>
        <strain evidence="18 19">NM-380-WT-3C1</strain>
    </source>
</reference>
<protein>
    <recommendedName>
        <fullName evidence="5 15">CDP-diacylglycerol--glycerol-3-phosphate 3-phosphatidyltransferase</fullName>
        <ecNumber evidence="4 15">2.7.8.5</ecNumber>
    </recommendedName>
</protein>
<dbReference type="PROSITE" id="PS00379">
    <property type="entry name" value="CDP_ALCOHOL_P_TRANSF"/>
    <property type="match status" value="1"/>
</dbReference>
<evidence type="ECO:0000256" key="13">
    <source>
        <dbReference type="ARBA" id="ARBA00023264"/>
    </source>
</evidence>
<evidence type="ECO:0000256" key="8">
    <source>
        <dbReference type="ARBA" id="ARBA00022692"/>
    </source>
</evidence>
<dbReference type="InterPro" id="IPR000462">
    <property type="entry name" value="CDP-OH_P_trans"/>
</dbReference>
<keyword evidence="11 17" id="KW-0472">Membrane</keyword>
<keyword evidence="8 17" id="KW-0812">Transmembrane</keyword>
<keyword evidence="9 17" id="KW-1133">Transmembrane helix</keyword>
<evidence type="ECO:0000313" key="18">
    <source>
        <dbReference type="EMBL" id="MSU07250.1"/>
    </source>
</evidence>
<evidence type="ECO:0000256" key="7">
    <source>
        <dbReference type="ARBA" id="ARBA00022679"/>
    </source>
</evidence>
<dbReference type="Pfam" id="PF01066">
    <property type="entry name" value="CDP-OH_P_transf"/>
    <property type="match status" value="1"/>
</dbReference>
<evidence type="ECO:0000256" key="16">
    <source>
        <dbReference type="RuleBase" id="RU003750"/>
    </source>
</evidence>
<evidence type="ECO:0000256" key="2">
    <source>
        <dbReference type="ARBA" id="ARBA00005042"/>
    </source>
</evidence>
<comment type="caution">
    <text evidence="18">The sequence shown here is derived from an EMBL/GenBank/DDBJ whole genome shotgun (WGS) entry which is preliminary data.</text>
</comment>
<evidence type="ECO:0000256" key="14">
    <source>
        <dbReference type="ARBA" id="ARBA00048586"/>
    </source>
</evidence>
<evidence type="ECO:0000256" key="12">
    <source>
        <dbReference type="ARBA" id="ARBA00023209"/>
    </source>
</evidence>
<dbReference type="InterPro" id="IPR048254">
    <property type="entry name" value="CDP_ALCOHOL_P_TRANSF_CS"/>
</dbReference>
<dbReference type="InterPro" id="IPR004570">
    <property type="entry name" value="Phosphatidylglycerol_P_synth"/>
</dbReference>
<evidence type="ECO:0000256" key="5">
    <source>
        <dbReference type="ARBA" id="ARBA00014944"/>
    </source>
</evidence>
<dbReference type="InterPro" id="IPR043130">
    <property type="entry name" value="CDP-OH_PTrfase_TM_dom"/>
</dbReference>
<organism evidence="18 19">
    <name type="scientific">Bullifex porci</name>
    <dbReference type="NCBI Taxonomy" id="2606638"/>
    <lineage>
        <taxon>Bacteria</taxon>
        <taxon>Pseudomonadati</taxon>
        <taxon>Spirochaetota</taxon>
        <taxon>Spirochaetia</taxon>
        <taxon>Spirochaetales</taxon>
        <taxon>Spirochaetaceae</taxon>
        <taxon>Bullifex</taxon>
    </lineage>
</organism>
<evidence type="ECO:0000256" key="3">
    <source>
        <dbReference type="ARBA" id="ARBA00010441"/>
    </source>
</evidence>
<dbReference type="Proteomes" id="UP000460549">
    <property type="component" value="Unassembled WGS sequence"/>
</dbReference>
<keyword evidence="19" id="KW-1185">Reference proteome</keyword>
<evidence type="ECO:0000256" key="15">
    <source>
        <dbReference type="NCBIfam" id="TIGR00560"/>
    </source>
</evidence>
<evidence type="ECO:0000256" key="11">
    <source>
        <dbReference type="ARBA" id="ARBA00023136"/>
    </source>
</evidence>